<comment type="caution">
    <text evidence="1">The sequence shown here is derived from an EMBL/GenBank/DDBJ whole genome shotgun (WGS) entry which is preliminary data.</text>
</comment>
<evidence type="ECO:0000313" key="1">
    <source>
        <dbReference type="EMBL" id="EMQ98272.1"/>
    </source>
</evidence>
<dbReference type="PATRIC" id="fig|1276920.7.peg.2294"/>
<name>M7MPK4_9MICC</name>
<proteinExistence type="predicted"/>
<gene>
    <name evidence="1" type="ORF">ADIAG_02288</name>
</gene>
<dbReference type="EMBL" id="AOCK01000006">
    <property type="protein sequence ID" value="EMQ98272.1"/>
    <property type="molecule type" value="Genomic_DNA"/>
</dbReference>
<dbReference type="Proteomes" id="UP000012015">
    <property type="component" value="Unassembled WGS sequence"/>
</dbReference>
<dbReference type="AlphaFoldDB" id="M7MPK4"/>
<evidence type="ECO:0000313" key="2">
    <source>
        <dbReference type="Proteomes" id="UP000012015"/>
    </source>
</evidence>
<accession>M7MPK4</accession>
<reference evidence="1 2" key="1">
    <citation type="journal article" date="2013" name="Genome Announc.">
        <title>Draft Genome Sequence of Arthrobacter gangotriensis Strain Lz1yT, Isolated from a Penguin Rookery Soil Sample Collected in Antarctica, near the Indian Station Dakshin Gangotri.</title>
        <authorList>
            <person name="Shivaji S."/>
            <person name="Ara S."/>
            <person name="Bandi S."/>
            <person name="Singh A."/>
            <person name="Kumar Pinnaka A."/>
        </authorList>
    </citation>
    <scope>NUCLEOTIDE SEQUENCE [LARGE SCALE GENOMIC DNA]</scope>
    <source>
        <strain evidence="1 2">Lz1y</strain>
    </source>
</reference>
<dbReference type="STRING" id="1276920.ADIAG_02288"/>
<organism evidence="1 2">
    <name type="scientific">Paeniglutamicibacter gangotriensis Lz1y</name>
    <dbReference type="NCBI Taxonomy" id="1276920"/>
    <lineage>
        <taxon>Bacteria</taxon>
        <taxon>Bacillati</taxon>
        <taxon>Actinomycetota</taxon>
        <taxon>Actinomycetes</taxon>
        <taxon>Micrococcales</taxon>
        <taxon>Micrococcaceae</taxon>
        <taxon>Paeniglutamicibacter</taxon>
    </lineage>
</organism>
<protein>
    <submittedName>
        <fullName evidence="1">Uncharacterized protein</fullName>
    </submittedName>
</protein>
<sequence length="91" mass="10049">MLDAEAAADGPSSSARTVVVERMDIKPGLYRSTLANLDKSERFNLSKPLADQNYNRKLVTDRDGKRSWAYVGASKISNYLVKNGIRVICGD</sequence>
<keyword evidence="2" id="KW-1185">Reference proteome</keyword>